<dbReference type="EMBL" id="AFFY01000074">
    <property type="protein sequence ID" value="EHG98565.1"/>
    <property type="molecule type" value="Genomic_DNA"/>
</dbReference>
<gene>
    <name evidence="1" type="ORF">HMPREF9441_03672</name>
</gene>
<comment type="caution">
    <text evidence="1">The sequence shown here is derived from an EMBL/GenBank/DDBJ whole genome shotgun (WGS) entry which is preliminary data.</text>
</comment>
<evidence type="ECO:0000313" key="2">
    <source>
        <dbReference type="Proteomes" id="UP000003598"/>
    </source>
</evidence>
<keyword evidence="2" id="KW-1185">Reference proteome</keyword>
<accession>G5SWA1</accession>
<sequence length="55" mass="6243">MFCCIVLNRPSFSDIFLYAVAEKQPSGAFGSERHKRCFFSSVPVRYLPANFATVH</sequence>
<dbReference type="HOGENOM" id="CLU_3028103_0_0_10"/>
<dbReference type="AlphaFoldDB" id="G5SWA1"/>
<protein>
    <submittedName>
        <fullName evidence="1">Uncharacterized protein</fullName>
    </submittedName>
</protein>
<name>G5SWA1_9BACT</name>
<dbReference type="Proteomes" id="UP000003598">
    <property type="component" value="Unassembled WGS sequence"/>
</dbReference>
<evidence type="ECO:0000313" key="1">
    <source>
        <dbReference type="EMBL" id="EHG98565.1"/>
    </source>
</evidence>
<organism evidence="1 2">
    <name type="scientific">Paraprevotella clara YIT 11840</name>
    <dbReference type="NCBI Taxonomy" id="762968"/>
    <lineage>
        <taxon>Bacteria</taxon>
        <taxon>Pseudomonadati</taxon>
        <taxon>Bacteroidota</taxon>
        <taxon>Bacteroidia</taxon>
        <taxon>Bacteroidales</taxon>
        <taxon>Prevotellaceae</taxon>
        <taxon>Paraprevotella</taxon>
    </lineage>
</organism>
<proteinExistence type="predicted"/>
<reference evidence="1 2" key="1">
    <citation type="submission" date="2011-03" db="EMBL/GenBank/DDBJ databases">
        <authorList>
            <person name="Weinstock G."/>
            <person name="Sodergren E."/>
            <person name="Clifton S."/>
            <person name="Fulton L."/>
            <person name="Fulton B."/>
            <person name="Courtney L."/>
            <person name="Fronick C."/>
            <person name="Harrison M."/>
            <person name="Strong C."/>
            <person name="Farmer C."/>
            <person name="Delahaunty K."/>
            <person name="Markovic C."/>
            <person name="Hall O."/>
            <person name="Minx P."/>
            <person name="Tomlinson C."/>
            <person name="Mitreva M."/>
            <person name="Hou S."/>
            <person name="Chen J."/>
            <person name="Wollam A."/>
            <person name="Pepin K.H."/>
            <person name="Johnson M."/>
            <person name="Bhonagiri V."/>
            <person name="Zhang X."/>
            <person name="Suruliraj S."/>
            <person name="Warren W."/>
            <person name="Chinwalla A."/>
            <person name="Mardis E.R."/>
            <person name="Wilson R.K."/>
        </authorList>
    </citation>
    <scope>NUCLEOTIDE SEQUENCE [LARGE SCALE GENOMIC DNA]</scope>
    <source>
        <strain evidence="1 2">YIT 11840</strain>
    </source>
</reference>